<evidence type="ECO:0000313" key="3">
    <source>
        <dbReference type="Proteomes" id="UP000622317"/>
    </source>
</evidence>
<dbReference type="RefSeq" id="WP_191619365.1">
    <property type="nucleotide sequence ID" value="NZ_JACYFG010000057.1"/>
</dbReference>
<feature type="transmembrane region" description="Helical" evidence="1">
    <location>
        <begin position="104"/>
        <end position="128"/>
    </location>
</feature>
<proteinExistence type="predicted"/>
<reference evidence="2" key="1">
    <citation type="submission" date="2020-09" db="EMBL/GenBank/DDBJ databases">
        <title>Pelagicoccus enzymogenes sp. nov. with an EPS production, isolated from marine sediment.</title>
        <authorList>
            <person name="Feng X."/>
        </authorList>
    </citation>
    <scope>NUCLEOTIDE SEQUENCE</scope>
    <source>
        <strain evidence="2">NFK12</strain>
    </source>
</reference>
<keyword evidence="1" id="KW-1133">Transmembrane helix</keyword>
<sequence>MISFSNNRWLLVALGHYITLFFLSQANHYLSSSGIQVFALGMLISFSALELNYKQGLLSIAPVTLTIDSKLPLPFGFTFIASITLFTIAHVLRSRVRREITASALATSVLLNLASFGAYTFGAIRYLGGEAIHFGPLALNLLASTLVILALNRIFFDTQIGVLSIFGINLAEEQREAR</sequence>
<gene>
    <name evidence="2" type="ORF">IEN85_22495</name>
</gene>
<evidence type="ECO:0000313" key="2">
    <source>
        <dbReference type="EMBL" id="MBD5782286.1"/>
    </source>
</evidence>
<name>A0A927FEF8_9BACT</name>
<keyword evidence="1" id="KW-0812">Transmembrane</keyword>
<keyword evidence="3" id="KW-1185">Reference proteome</keyword>
<feature type="transmembrane region" description="Helical" evidence="1">
    <location>
        <begin position="134"/>
        <end position="156"/>
    </location>
</feature>
<dbReference type="Proteomes" id="UP000622317">
    <property type="component" value="Unassembled WGS sequence"/>
</dbReference>
<evidence type="ECO:0000256" key="1">
    <source>
        <dbReference type="SAM" id="Phobius"/>
    </source>
</evidence>
<keyword evidence="1" id="KW-0472">Membrane</keyword>
<feature type="transmembrane region" description="Helical" evidence="1">
    <location>
        <begin position="35"/>
        <end position="53"/>
    </location>
</feature>
<feature type="transmembrane region" description="Helical" evidence="1">
    <location>
        <begin position="73"/>
        <end position="92"/>
    </location>
</feature>
<accession>A0A927FEF8</accession>
<comment type="caution">
    <text evidence="2">The sequence shown here is derived from an EMBL/GenBank/DDBJ whole genome shotgun (WGS) entry which is preliminary data.</text>
</comment>
<protein>
    <submittedName>
        <fullName evidence="2">Uncharacterized protein</fullName>
    </submittedName>
</protein>
<dbReference type="EMBL" id="JACYFG010000057">
    <property type="protein sequence ID" value="MBD5782286.1"/>
    <property type="molecule type" value="Genomic_DNA"/>
</dbReference>
<organism evidence="2 3">
    <name type="scientific">Pelagicoccus enzymogenes</name>
    <dbReference type="NCBI Taxonomy" id="2773457"/>
    <lineage>
        <taxon>Bacteria</taxon>
        <taxon>Pseudomonadati</taxon>
        <taxon>Verrucomicrobiota</taxon>
        <taxon>Opitutia</taxon>
        <taxon>Puniceicoccales</taxon>
        <taxon>Pelagicoccaceae</taxon>
        <taxon>Pelagicoccus</taxon>
    </lineage>
</organism>
<dbReference type="AlphaFoldDB" id="A0A927FEF8"/>